<evidence type="ECO:0000256" key="1">
    <source>
        <dbReference type="PROSITE-ProRule" id="PRU00042"/>
    </source>
</evidence>
<keyword evidence="6" id="KW-1185">Reference proteome</keyword>
<evidence type="ECO:0000313" key="8">
    <source>
        <dbReference type="RefSeq" id="XP_019893698.2"/>
    </source>
</evidence>
<dbReference type="OrthoDB" id="10645427at2759"/>
<feature type="domain" description="C2H2-type" evidence="4">
    <location>
        <begin position="431"/>
        <end position="458"/>
    </location>
</feature>
<dbReference type="PROSITE" id="PS50157">
    <property type="entry name" value="ZINC_FINGER_C2H2_2"/>
    <property type="match status" value="2"/>
</dbReference>
<feature type="compositionally biased region" description="Basic and acidic residues" evidence="3">
    <location>
        <begin position="371"/>
        <end position="381"/>
    </location>
</feature>
<dbReference type="RefSeq" id="XP_011293884.2">
    <property type="nucleotide sequence ID" value="XM_011295582.3"/>
</dbReference>
<dbReference type="RefSeq" id="XP_058980853.1">
    <property type="nucleotide sequence ID" value="XM_059124870.1"/>
</dbReference>
<feature type="compositionally biased region" description="Low complexity" evidence="3">
    <location>
        <begin position="343"/>
        <end position="366"/>
    </location>
</feature>
<proteinExistence type="predicted"/>
<organism evidence="6 7">
    <name type="scientific">Musca domestica</name>
    <name type="common">House fly</name>
    <dbReference type="NCBI Taxonomy" id="7370"/>
    <lineage>
        <taxon>Eukaryota</taxon>
        <taxon>Metazoa</taxon>
        <taxon>Ecdysozoa</taxon>
        <taxon>Arthropoda</taxon>
        <taxon>Hexapoda</taxon>
        <taxon>Insecta</taxon>
        <taxon>Pterygota</taxon>
        <taxon>Neoptera</taxon>
        <taxon>Endopterygota</taxon>
        <taxon>Diptera</taxon>
        <taxon>Brachycera</taxon>
        <taxon>Muscomorpha</taxon>
        <taxon>Muscoidea</taxon>
        <taxon>Muscidae</taxon>
        <taxon>Musca</taxon>
    </lineage>
</organism>
<feature type="domain" description="C2H2-type" evidence="4">
    <location>
        <begin position="496"/>
        <end position="524"/>
    </location>
</feature>
<evidence type="ECO:0000313" key="9">
    <source>
        <dbReference type="RefSeq" id="XP_058980853.1"/>
    </source>
</evidence>
<evidence type="ECO:0000256" key="3">
    <source>
        <dbReference type="SAM" id="MobiDB-lite"/>
    </source>
</evidence>
<dbReference type="Proteomes" id="UP001652621">
    <property type="component" value="Unplaced"/>
</dbReference>
<accession>A0A9J7IAX4</accession>
<dbReference type="SMART" id="SM00355">
    <property type="entry name" value="ZnF_C2H2"/>
    <property type="match status" value="2"/>
</dbReference>
<dbReference type="InterPro" id="IPR013087">
    <property type="entry name" value="Znf_C2H2_type"/>
</dbReference>
<evidence type="ECO:0000313" key="6">
    <source>
        <dbReference type="Proteomes" id="UP001652621"/>
    </source>
</evidence>
<sequence>MSQKNSCRLCVKWCEYVKNLYDESGQPNALYEIIAKYFHPTVLNIEKYTYLTGICRQCWIHIKVFTGFQRTIKEAQAILLDSCPEDTNETKLETHFEYGSNREDIQFIITSSDLNIKDEFGEEPAGEGSGSIGEEYLEDDCSSSNAMKGPQQYGGDETNVINIEEFTDEAGGHFENEEGEAILLDNNNENEVNEMELLHLQNEYEQQHLDEINAAEYPANSFSQVQQNAHEMSTKSHVPQELYTDAWSGEIVAEHLPFVEDGSQQPHYTNEGQEFFNNSTTTPDTGQTSDDSPSIVLLKDEYQLEPAMIFKCKFCGYFWKTKKELKTHVMQQHRDQLYKNKKSNTTPQITTATSSASTSTFTNNASLLQPPKERPTQHTNERRNNQGTLLKRSHQHPAHTQHRPKRHILNKDITVRVEGAKPIDDFKLLQLECKSCTKCFNSEQEFNSHPCLRTVIKPRIAVGKRTFKLPPAATKMLQNKPQSSSSSTTNGPSWIYACSFCTKSYSTFSELNSHREREHPLERNTKYLKILR</sequence>
<name>A0A9J7IAX4_MUSDO</name>
<keyword evidence="2" id="KW-0479">Metal-binding</keyword>
<reference evidence="7 8" key="1">
    <citation type="submission" date="2025-05" db="UniProtKB">
        <authorList>
            <consortium name="RefSeq"/>
        </authorList>
    </citation>
    <scope>IDENTIFICATION</scope>
    <source>
        <strain evidence="7 8">Aabys</strain>
        <tissue evidence="7 8">Whole body</tissue>
    </source>
</reference>
<feature type="binding site" evidence="2">
    <location>
        <position position="10"/>
    </location>
    <ligand>
        <name>Zn(2+)</name>
        <dbReference type="ChEBI" id="CHEBI:29105"/>
    </ligand>
</feature>
<feature type="compositionally biased region" description="Polar residues" evidence="3">
    <location>
        <begin position="262"/>
        <end position="292"/>
    </location>
</feature>
<dbReference type="VEuPathDB" id="VectorBase:MDOA012871"/>
<dbReference type="Pfam" id="PF07776">
    <property type="entry name" value="zf-AD"/>
    <property type="match status" value="1"/>
</dbReference>
<dbReference type="Gene3D" id="3.40.1800.20">
    <property type="match status" value="1"/>
</dbReference>
<keyword evidence="1" id="KW-0863">Zinc-finger</keyword>
<dbReference type="PROSITE" id="PS00028">
    <property type="entry name" value="ZINC_FINGER_C2H2_1"/>
    <property type="match status" value="2"/>
</dbReference>
<feature type="region of interest" description="Disordered" evidence="3">
    <location>
        <begin position="338"/>
        <end position="381"/>
    </location>
</feature>
<dbReference type="RefSeq" id="XP_019893698.2">
    <property type="nucleotide sequence ID" value="XM_020038139.2"/>
</dbReference>
<dbReference type="InterPro" id="IPR012934">
    <property type="entry name" value="Znf_AD"/>
</dbReference>
<dbReference type="PROSITE" id="PS51915">
    <property type="entry name" value="ZAD"/>
    <property type="match status" value="1"/>
</dbReference>
<feature type="region of interest" description="Disordered" evidence="3">
    <location>
        <begin position="262"/>
        <end position="293"/>
    </location>
</feature>
<evidence type="ECO:0000259" key="5">
    <source>
        <dbReference type="PROSITE" id="PS51915"/>
    </source>
</evidence>
<dbReference type="GeneID" id="101895120"/>
<dbReference type="VEuPathDB" id="VectorBase:MDOMA2_003739"/>
<dbReference type="SUPFAM" id="SSF57716">
    <property type="entry name" value="Glucocorticoid receptor-like (DNA-binding domain)"/>
    <property type="match status" value="1"/>
</dbReference>
<gene>
    <name evidence="7 8 9" type="primary">LOC101895120</name>
</gene>
<dbReference type="SMART" id="SM00868">
    <property type="entry name" value="zf-AD"/>
    <property type="match status" value="1"/>
</dbReference>
<protein>
    <submittedName>
        <fullName evidence="7 8">Uncharacterized protein LOC101895120 isoform X1</fullName>
    </submittedName>
</protein>
<evidence type="ECO:0000259" key="4">
    <source>
        <dbReference type="PROSITE" id="PS50157"/>
    </source>
</evidence>
<feature type="domain" description="ZAD" evidence="5">
    <location>
        <begin position="5"/>
        <end position="82"/>
    </location>
</feature>
<feature type="binding site" evidence="2">
    <location>
        <position position="7"/>
    </location>
    <ligand>
        <name>Zn(2+)</name>
        <dbReference type="ChEBI" id="CHEBI:29105"/>
    </ligand>
</feature>
<evidence type="ECO:0000313" key="7">
    <source>
        <dbReference type="RefSeq" id="XP_011293884.2"/>
    </source>
</evidence>
<evidence type="ECO:0000256" key="2">
    <source>
        <dbReference type="PROSITE-ProRule" id="PRU01263"/>
    </source>
</evidence>
<feature type="compositionally biased region" description="Basic residues" evidence="3">
    <location>
        <begin position="391"/>
        <end position="407"/>
    </location>
</feature>
<feature type="region of interest" description="Disordered" evidence="3">
    <location>
        <begin position="388"/>
        <end position="407"/>
    </location>
</feature>
<keyword evidence="2" id="KW-0862">Zinc</keyword>
<feature type="binding site" evidence="2">
    <location>
        <position position="58"/>
    </location>
    <ligand>
        <name>Zn(2+)</name>
        <dbReference type="ChEBI" id="CHEBI:29105"/>
    </ligand>
</feature>
<feature type="binding site" evidence="2">
    <location>
        <position position="55"/>
    </location>
    <ligand>
        <name>Zn(2+)</name>
        <dbReference type="ChEBI" id="CHEBI:29105"/>
    </ligand>
</feature>